<dbReference type="InterPro" id="IPR043168">
    <property type="entry name" value="DegV_C"/>
</dbReference>
<dbReference type="Gene3D" id="3.40.50.10170">
    <property type="match status" value="1"/>
</dbReference>
<dbReference type="AlphaFoldDB" id="A0A1M6CXT6"/>
<dbReference type="NCBIfam" id="TIGR00762">
    <property type="entry name" value="DegV"/>
    <property type="match status" value="1"/>
</dbReference>
<evidence type="ECO:0000313" key="3">
    <source>
        <dbReference type="Proteomes" id="UP000184310"/>
    </source>
</evidence>
<keyword evidence="3" id="KW-1185">Reference proteome</keyword>
<dbReference type="InterPro" id="IPR050270">
    <property type="entry name" value="DegV_domain_contain"/>
</dbReference>
<organism evidence="2 3">
    <name type="scientific">Clostridium cavendishii DSM 21758</name>
    <dbReference type="NCBI Taxonomy" id="1121302"/>
    <lineage>
        <taxon>Bacteria</taxon>
        <taxon>Bacillati</taxon>
        <taxon>Bacillota</taxon>
        <taxon>Clostridia</taxon>
        <taxon>Eubacteriales</taxon>
        <taxon>Clostridiaceae</taxon>
        <taxon>Clostridium</taxon>
    </lineage>
</organism>
<dbReference type="OrthoDB" id="9780216at2"/>
<protein>
    <submittedName>
        <fullName evidence="2">EDD domain protein, DegV family</fullName>
    </submittedName>
</protein>
<dbReference type="PANTHER" id="PTHR33434">
    <property type="entry name" value="DEGV DOMAIN-CONTAINING PROTEIN DR_1986-RELATED"/>
    <property type="match status" value="1"/>
</dbReference>
<evidence type="ECO:0000313" key="2">
    <source>
        <dbReference type="EMBL" id="SHI65671.1"/>
    </source>
</evidence>
<dbReference type="STRING" id="1121302.SAMN02745163_00581"/>
<name>A0A1M6CXT6_9CLOT</name>
<dbReference type="PANTHER" id="PTHR33434:SF2">
    <property type="entry name" value="FATTY ACID-BINDING PROTEIN TM_1468"/>
    <property type="match status" value="1"/>
</dbReference>
<dbReference type="Pfam" id="PF02645">
    <property type="entry name" value="DegV"/>
    <property type="match status" value="1"/>
</dbReference>
<dbReference type="PROSITE" id="PS51482">
    <property type="entry name" value="DEGV"/>
    <property type="match status" value="1"/>
</dbReference>
<dbReference type="RefSeq" id="WP_072985107.1">
    <property type="nucleotide sequence ID" value="NZ_FQZB01000004.1"/>
</dbReference>
<dbReference type="SUPFAM" id="SSF82549">
    <property type="entry name" value="DAK1/DegV-like"/>
    <property type="match status" value="1"/>
</dbReference>
<gene>
    <name evidence="2" type="ORF">SAMN02745163_00581</name>
</gene>
<dbReference type="InterPro" id="IPR003797">
    <property type="entry name" value="DegV"/>
</dbReference>
<dbReference type="Gene3D" id="3.30.1180.10">
    <property type="match status" value="1"/>
</dbReference>
<dbReference type="Proteomes" id="UP000184310">
    <property type="component" value="Unassembled WGS sequence"/>
</dbReference>
<dbReference type="EMBL" id="FQZB01000004">
    <property type="protein sequence ID" value="SHI65671.1"/>
    <property type="molecule type" value="Genomic_DNA"/>
</dbReference>
<dbReference type="GO" id="GO:0008289">
    <property type="term" value="F:lipid binding"/>
    <property type="evidence" value="ECO:0007669"/>
    <property type="project" value="UniProtKB-KW"/>
</dbReference>
<reference evidence="2 3" key="1">
    <citation type="submission" date="2016-11" db="EMBL/GenBank/DDBJ databases">
        <authorList>
            <person name="Jaros S."/>
            <person name="Januszkiewicz K."/>
            <person name="Wedrychowicz H."/>
        </authorList>
    </citation>
    <scope>NUCLEOTIDE SEQUENCE [LARGE SCALE GENOMIC DNA]</scope>
    <source>
        <strain evidence="2 3">DSM 21758</strain>
    </source>
</reference>
<keyword evidence="1" id="KW-0446">Lipid-binding</keyword>
<evidence type="ECO:0000256" key="1">
    <source>
        <dbReference type="ARBA" id="ARBA00023121"/>
    </source>
</evidence>
<proteinExistence type="predicted"/>
<sequence length="283" mass="31478">MGIKIICDSTSYIPKNLLEKHDISIIPLSVIFKTESFKETEIDNVRFYEKMEEEDTIPTSSQPSIDELYNMFEEFVKAGHSILGIFMSSELSGTFSSVNLVKNMILENYHNAIIEVIDSKNTAMPMGFAVLEAIKAVELNKTFSEVMAAAKRVIDNCRFLFIPDSLTYLKKGGRIGGAAALLGNILQIKPVLTVVDGKTTIFDKVRTKKKAIDRMIEKFMSDVEEKGLGDVVVHHINTLEEGLELAKRIEEKTNIKVQVCDIGPVVGVHVGPKSIGIAYYTNP</sequence>
<accession>A0A1M6CXT6</accession>